<comment type="caution">
    <text evidence="10">The sequence shown here is derived from an EMBL/GenBank/DDBJ whole genome shotgun (WGS) entry which is preliminary data.</text>
</comment>
<evidence type="ECO:0000256" key="4">
    <source>
        <dbReference type="ARBA" id="ARBA00022723"/>
    </source>
</evidence>
<keyword evidence="5" id="KW-0227">DNA damage</keyword>
<dbReference type="PANTHER" id="PTHR15822:SF4">
    <property type="entry name" value="TYROSYL-DNA PHOSPHODIESTERASE 2"/>
    <property type="match status" value="1"/>
</dbReference>
<dbReference type="Proteomes" id="UP000651112">
    <property type="component" value="Unassembled WGS sequence"/>
</dbReference>
<keyword evidence="6" id="KW-0378">Hydrolase</keyword>
<evidence type="ECO:0000259" key="9">
    <source>
        <dbReference type="Pfam" id="PF03372"/>
    </source>
</evidence>
<dbReference type="GO" id="GO:0004519">
    <property type="term" value="F:endonuclease activity"/>
    <property type="evidence" value="ECO:0007669"/>
    <property type="project" value="UniProtKB-KW"/>
</dbReference>
<sequence>MKNNKMKIKNIMPFAFFIFLTTLGCKGDIAFDPGPFAPGSGEDRTLLTFHVADEAGNPIDDAYVVSYRRLAPKHIRVGEGFTKEDGVIQIEDASHTTTGYATVVAKGYNSKKIALNIEQKQDNNIAVTLVEQDVLKVMSYNIQEGFKNNAQLRQEFANWVKLYDPDIILLQEMMHFTDASFATFAKTYGHDYAVLTKTVGIPTGITSKKEIKDIRKVVQTGVLHHGYVTGETNGIRVFSIHLCPYELDNERNVHQIARKDEIKIIMDDAAGYTDVPVIIGGDFNDHNTFDRDSYGSGYRYAGRDHTVTNTLKTYNFHDTYPLLNNTFKPTWPVDNVATNGPNEGARLDYLFVSNNAKNTVVYSDIIQSMYTDKFSDHYPTYIEIKK</sequence>
<evidence type="ECO:0000256" key="5">
    <source>
        <dbReference type="ARBA" id="ARBA00022763"/>
    </source>
</evidence>
<dbReference type="PANTHER" id="PTHR15822">
    <property type="entry name" value="TRAF AND TNF RECEPTOR-ASSOCIATED PROTEIN"/>
    <property type="match status" value="1"/>
</dbReference>
<evidence type="ECO:0000256" key="1">
    <source>
        <dbReference type="ARBA" id="ARBA00001936"/>
    </source>
</evidence>
<dbReference type="RefSeq" id="WP_190314662.1">
    <property type="nucleotide sequence ID" value="NZ_JACNYL010000003.1"/>
</dbReference>
<keyword evidence="11" id="KW-1185">Reference proteome</keyword>
<reference evidence="10 11" key="1">
    <citation type="submission" date="2020-08" db="EMBL/GenBank/DDBJ databases">
        <title>Sphingobacterium sp. DN00404 isolated from aquaculture water.</title>
        <authorList>
            <person name="Zhang M."/>
        </authorList>
    </citation>
    <scope>NUCLEOTIDE SEQUENCE [LARGE SCALE GENOMIC DNA]</scope>
    <source>
        <strain evidence="10 11">KCTC 42746</strain>
    </source>
</reference>
<dbReference type="SUPFAM" id="SSF56219">
    <property type="entry name" value="DNase I-like"/>
    <property type="match status" value="1"/>
</dbReference>
<keyword evidence="4" id="KW-0479">Metal-binding</keyword>
<accession>A0ABR7XVB6</accession>
<dbReference type="Pfam" id="PF03372">
    <property type="entry name" value="Exo_endo_phos"/>
    <property type="match status" value="1"/>
</dbReference>
<dbReference type="InterPro" id="IPR005135">
    <property type="entry name" value="Endo/exonuclease/phosphatase"/>
</dbReference>
<proteinExistence type="predicted"/>
<evidence type="ECO:0000256" key="6">
    <source>
        <dbReference type="ARBA" id="ARBA00022801"/>
    </source>
</evidence>
<dbReference type="InterPro" id="IPR008964">
    <property type="entry name" value="Invasin/intimin_cell_adhesion"/>
</dbReference>
<name>A0ABR7XVB6_9SPHI</name>
<evidence type="ECO:0000256" key="7">
    <source>
        <dbReference type="ARBA" id="ARBA00022842"/>
    </source>
</evidence>
<evidence type="ECO:0000256" key="8">
    <source>
        <dbReference type="ARBA" id="ARBA00023204"/>
    </source>
</evidence>
<dbReference type="EMBL" id="JACNYL010000003">
    <property type="protein sequence ID" value="MBD1422993.1"/>
    <property type="molecule type" value="Genomic_DNA"/>
</dbReference>
<protein>
    <submittedName>
        <fullName evidence="10">Endonuclease/exonuclease/phosphatase family protein</fullName>
    </submittedName>
</protein>
<dbReference type="SUPFAM" id="SSF49373">
    <property type="entry name" value="Invasin/intimin cell-adhesion fragments"/>
    <property type="match status" value="1"/>
</dbReference>
<dbReference type="InterPro" id="IPR051547">
    <property type="entry name" value="TDP2-like"/>
</dbReference>
<dbReference type="Gene3D" id="3.60.10.10">
    <property type="entry name" value="Endonuclease/exonuclease/phosphatase"/>
    <property type="match status" value="1"/>
</dbReference>
<dbReference type="PROSITE" id="PS51257">
    <property type="entry name" value="PROKAR_LIPOPROTEIN"/>
    <property type="match status" value="1"/>
</dbReference>
<feature type="domain" description="Endonuclease/exonuclease/phosphatase" evidence="9">
    <location>
        <begin position="138"/>
        <end position="377"/>
    </location>
</feature>
<evidence type="ECO:0000313" key="10">
    <source>
        <dbReference type="EMBL" id="MBD1422993.1"/>
    </source>
</evidence>
<keyword evidence="3" id="KW-0540">Nuclease</keyword>
<evidence type="ECO:0000256" key="3">
    <source>
        <dbReference type="ARBA" id="ARBA00022722"/>
    </source>
</evidence>
<evidence type="ECO:0000256" key="2">
    <source>
        <dbReference type="ARBA" id="ARBA00001946"/>
    </source>
</evidence>
<comment type="cofactor">
    <cofactor evidence="2">
        <name>Mg(2+)</name>
        <dbReference type="ChEBI" id="CHEBI:18420"/>
    </cofactor>
</comment>
<keyword evidence="8" id="KW-0234">DNA repair</keyword>
<gene>
    <name evidence="10" type="ORF">H8B21_15590</name>
</gene>
<comment type="cofactor">
    <cofactor evidence="1">
        <name>Mn(2+)</name>
        <dbReference type="ChEBI" id="CHEBI:29035"/>
    </cofactor>
</comment>
<keyword evidence="10" id="KW-0255">Endonuclease</keyword>
<evidence type="ECO:0000313" key="11">
    <source>
        <dbReference type="Proteomes" id="UP000651112"/>
    </source>
</evidence>
<dbReference type="InterPro" id="IPR036691">
    <property type="entry name" value="Endo/exonu/phosph_ase_sf"/>
</dbReference>
<keyword evidence="7" id="KW-0460">Magnesium</keyword>
<organism evidence="10 11">
    <name type="scientific">Sphingobacterium chuzhouense</name>
    <dbReference type="NCBI Taxonomy" id="1742264"/>
    <lineage>
        <taxon>Bacteria</taxon>
        <taxon>Pseudomonadati</taxon>
        <taxon>Bacteroidota</taxon>
        <taxon>Sphingobacteriia</taxon>
        <taxon>Sphingobacteriales</taxon>
        <taxon>Sphingobacteriaceae</taxon>
        <taxon>Sphingobacterium</taxon>
    </lineage>
</organism>